<dbReference type="Proteomes" id="UP000595095">
    <property type="component" value="Chromosome"/>
</dbReference>
<dbReference type="KEGG" id="smaa:IT774_01555"/>
<gene>
    <name evidence="2" type="ORF">IT774_01555</name>
</gene>
<evidence type="ECO:0000256" key="1">
    <source>
        <dbReference type="SAM" id="MobiDB-lite"/>
    </source>
</evidence>
<name>A0A7S9HDV7_9ALTE</name>
<proteinExistence type="predicted"/>
<dbReference type="RefSeq" id="WP_195811052.1">
    <property type="nucleotide sequence ID" value="NZ_CP064795.1"/>
</dbReference>
<dbReference type="AlphaFoldDB" id="A0A7S9HDV7"/>
<keyword evidence="3" id="KW-1185">Reference proteome</keyword>
<protein>
    <submittedName>
        <fullName evidence="2">Uncharacterized protein</fullName>
    </submittedName>
</protein>
<dbReference type="EMBL" id="CP064795">
    <property type="protein sequence ID" value="QPG05971.1"/>
    <property type="molecule type" value="Genomic_DNA"/>
</dbReference>
<feature type="region of interest" description="Disordered" evidence="1">
    <location>
        <begin position="27"/>
        <end position="65"/>
    </location>
</feature>
<organism evidence="2 3">
    <name type="scientific">Salinimonas marina</name>
    <dbReference type="NCBI Taxonomy" id="2785918"/>
    <lineage>
        <taxon>Bacteria</taxon>
        <taxon>Pseudomonadati</taxon>
        <taxon>Pseudomonadota</taxon>
        <taxon>Gammaproteobacteria</taxon>
        <taxon>Alteromonadales</taxon>
        <taxon>Alteromonadaceae</taxon>
        <taxon>Alteromonas/Salinimonas group</taxon>
        <taxon>Salinimonas</taxon>
    </lineage>
</organism>
<evidence type="ECO:0000313" key="2">
    <source>
        <dbReference type="EMBL" id="QPG05971.1"/>
    </source>
</evidence>
<reference evidence="2 3" key="1">
    <citation type="submission" date="2020-11" db="EMBL/GenBank/DDBJ databases">
        <title>Complete genome sequence for Salinimonas sp. strain G2-b.</title>
        <authorList>
            <person name="Park S.-J."/>
        </authorList>
    </citation>
    <scope>NUCLEOTIDE SEQUENCE [LARGE SCALE GENOMIC DNA]</scope>
    <source>
        <strain evidence="2 3">G2-b</strain>
    </source>
</reference>
<sequence length="65" mass="7084">MMKPSNAPRYIRTTPRELSDTCLDQIAGAGPHLMAPDPKPQLKPQPQFTQALGEDGGTLPDPSLW</sequence>
<accession>A0A7S9HDV7</accession>
<evidence type="ECO:0000313" key="3">
    <source>
        <dbReference type="Proteomes" id="UP000595095"/>
    </source>
</evidence>